<evidence type="ECO:0000259" key="2">
    <source>
        <dbReference type="Pfam" id="PF00497"/>
    </source>
</evidence>
<feature type="domain" description="Solute-binding protein family 3/N-terminal" evidence="2">
    <location>
        <begin position="37"/>
        <end position="162"/>
    </location>
</feature>
<comment type="caution">
    <text evidence="3">The sequence shown here is derived from an EMBL/GenBank/DDBJ whole genome shotgun (WGS) entry which is preliminary data.</text>
</comment>
<keyword evidence="1" id="KW-0732">Signal</keyword>
<dbReference type="Pfam" id="PF00497">
    <property type="entry name" value="SBP_bac_3"/>
    <property type="match status" value="1"/>
</dbReference>
<gene>
    <name evidence="3" type="ORF">C6Y40_21140</name>
</gene>
<dbReference type="AlphaFoldDB" id="A0A2S9V590"/>
<reference evidence="4" key="1">
    <citation type="journal article" date="2020" name="Int. J. Syst. Evol. Microbiol.">
        <title>Alteromonas alba sp. nov., a marine bacterium isolated from the seawater of the West Pacific Ocean.</title>
        <authorList>
            <person name="Sun C."/>
            <person name="Wu Y.-H."/>
            <person name="Xamxidin M."/>
            <person name="Cheng H."/>
            <person name="Xu X.-W."/>
        </authorList>
    </citation>
    <scope>NUCLEOTIDE SEQUENCE [LARGE SCALE GENOMIC DNA]</scope>
    <source>
        <strain evidence="4">190</strain>
    </source>
</reference>
<dbReference type="Proteomes" id="UP000238949">
    <property type="component" value="Unassembled WGS sequence"/>
</dbReference>
<proteinExistence type="predicted"/>
<feature type="signal peptide" evidence="1">
    <location>
        <begin position="1"/>
        <end position="29"/>
    </location>
</feature>
<feature type="chain" id="PRO_5015537607" description="Solute-binding protein family 3/N-terminal domain-containing protein" evidence="1">
    <location>
        <begin position="30"/>
        <end position="263"/>
    </location>
</feature>
<evidence type="ECO:0000313" key="4">
    <source>
        <dbReference type="Proteomes" id="UP000238949"/>
    </source>
</evidence>
<organism evidence="3 4">
    <name type="scientific">Alteromonas alba</name>
    <dbReference type="NCBI Taxonomy" id="2079529"/>
    <lineage>
        <taxon>Bacteria</taxon>
        <taxon>Pseudomonadati</taxon>
        <taxon>Pseudomonadota</taxon>
        <taxon>Gammaproteobacteria</taxon>
        <taxon>Alteromonadales</taxon>
        <taxon>Alteromonadaceae</taxon>
        <taxon>Alteromonas/Salinimonas group</taxon>
        <taxon>Alteromonas</taxon>
    </lineage>
</organism>
<evidence type="ECO:0000256" key="1">
    <source>
        <dbReference type="SAM" id="SignalP"/>
    </source>
</evidence>
<dbReference type="InterPro" id="IPR001638">
    <property type="entry name" value="Solute-binding_3/MltF_N"/>
</dbReference>
<dbReference type="RefSeq" id="WP_105936375.1">
    <property type="nucleotide sequence ID" value="NZ_PVNP01000203.1"/>
</dbReference>
<sequence>MKLNPVNKSGLHLLKIVALSLFMPLTVHADNKPVKVTLITDSNYKPYSYMESGKLSGITVDLIKKVDEALPHYDIQLQPMSWQDGLRKVRDGETLGIVGTYYSGPHRPWIYPYSQPLLSEQVVVICRPDVQLATPVLWPDSFAGLLVLNIAGYDGWLDFDIRNKRNTQLINFLEVPSISTAYKMLKSSNADCSLTEKAYVEMTIANETDKTEYIPKVVTDVSSNSVHLGFSFKAIESGKYPFAYEFARAFDIALYTVQNSKKQ</sequence>
<dbReference type="SUPFAM" id="SSF53850">
    <property type="entry name" value="Periplasmic binding protein-like II"/>
    <property type="match status" value="1"/>
</dbReference>
<protein>
    <recommendedName>
        <fullName evidence="2">Solute-binding protein family 3/N-terminal domain-containing protein</fullName>
    </recommendedName>
</protein>
<dbReference type="Gene3D" id="3.40.190.10">
    <property type="entry name" value="Periplasmic binding protein-like II"/>
    <property type="match status" value="2"/>
</dbReference>
<dbReference type="EMBL" id="PVNP01000203">
    <property type="protein sequence ID" value="PRO71637.1"/>
    <property type="molecule type" value="Genomic_DNA"/>
</dbReference>
<name>A0A2S9V590_9ALTE</name>
<evidence type="ECO:0000313" key="3">
    <source>
        <dbReference type="EMBL" id="PRO71637.1"/>
    </source>
</evidence>
<keyword evidence="4" id="KW-1185">Reference proteome</keyword>
<dbReference type="OrthoDB" id="7340028at2"/>
<accession>A0A2S9V590</accession>